<dbReference type="Gene3D" id="3.20.20.70">
    <property type="entry name" value="Aldolase class I"/>
    <property type="match status" value="1"/>
</dbReference>
<keyword evidence="1" id="KW-0456">Lyase</keyword>
<protein>
    <submittedName>
        <fullName evidence="1">2-amino-4,5-dihydroxy-6-one-heptanoic acid-7-phosphate synthase</fullName>
        <ecNumber evidence="1">4.1.2.-</ecNumber>
    </submittedName>
</protein>
<sequence>MSNSSNTKLRLRRIFAADGRSVLIALDHLSRPGAGVRLRDPGRVLREVAAAGVDGVFVQAGLLMRCRAELGRTTAILSHPRELASDRGAVEHALRLGADAIKAEALPGSATETDSVAKLAALALECERWAMPLVAEMLPLGFKAKDQHTPAQLADVARLGADLGADVVKTRYTGDPDSFAELVALAEVPVVVLGGAKEELRPLFAMVRAVLDAGAAGVAIGRSVWSSDKPGHVAGALMRLVHEGVGVDAALTGVTRVFVGPGW</sequence>
<dbReference type="Proteomes" id="UP000237968">
    <property type="component" value="Unassembled WGS sequence"/>
</dbReference>
<dbReference type="InterPro" id="IPR013785">
    <property type="entry name" value="Aldolase_TIM"/>
</dbReference>
<gene>
    <name evidence="1" type="primary">griI</name>
    <name evidence="1" type="ORF">ENSA5_47600</name>
</gene>
<dbReference type="SMART" id="SM01133">
    <property type="entry name" value="DeoC"/>
    <property type="match status" value="1"/>
</dbReference>
<dbReference type="OrthoDB" id="5915071at2"/>
<dbReference type="PIRSF" id="PIRSF038992">
    <property type="entry name" value="Aldolase_Ia"/>
    <property type="match status" value="1"/>
</dbReference>
<name>A0A2S9XIL4_9BACT</name>
<dbReference type="InterPro" id="IPR002915">
    <property type="entry name" value="DeoC/FbaB/LacD_aldolase"/>
</dbReference>
<dbReference type="Pfam" id="PF01791">
    <property type="entry name" value="DeoC"/>
    <property type="match status" value="1"/>
</dbReference>
<reference evidence="1 2" key="1">
    <citation type="submission" date="2018-03" db="EMBL/GenBank/DDBJ databases">
        <title>Draft Genome Sequences of the Obligatory Marine Myxobacteria Enhygromyxa salina SWB005.</title>
        <authorList>
            <person name="Poehlein A."/>
            <person name="Moghaddam J.A."/>
            <person name="Harms H."/>
            <person name="Alanjari M."/>
            <person name="Koenig G.M."/>
            <person name="Daniel R."/>
            <person name="Schaeberle T.F."/>
        </authorList>
    </citation>
    <scope>NUCLEOTIDE SEQUENCE [LARGE SCALE GENOMIC DNA]</scope>
    <source>
        <strain evidence="1 2">SWB005</strain>
    </source>
</reference>
<dbReference type="AlphaFoldDB" id="A0A2S9XIL4"/>
<dbReference type="PANTHER" id="PTHR47916">
    <property type="entry name" value="FRUCTOSE-BISPHOSPHATE ALDOLASE CLASS 1"/>
    <property type="match status" value="1"/>
</dbReference>
<evidence type="ECO:0000313" key="1">
    <source>
        <dbReference type="EMBL" id="PRP92719.1"/>
    </source>
</evidence>
<dbReference type="InterPro" id="IPR050456">
    <property type="entry name" value="DeoC/FbaB_aldolase"/>
</dbReference>
<dbReference type="GO" id="GO:0004332">
    <property type="term" value="F:fructose-bisphosphate aldolase activity"/>
    <property type="evidence" value="ECO:0007669"/>
    <property type="project" value="InterPro"/>
</dbReference>
<dbReference type="RefSeq" id="WP_106394014.1">
    <property type="nucleotide sequence ID" value="NZ_PVNK01000206.1"/>
</dbReference>
<comment type="caution">
    <text evidence="1">The sequence shown here is derived from an EMBL/GenBank/DDBJ whole genome shotgun (WGS) entry which is preliminary data.</text>
</comment>
<dbReference type="EC" id="4.1.2.-" evidence="1"/>
<dbReference type="PANTHER" id="PTHR47916:SF1">
    <property type="entry name" value="3-HYDROXY-5-PHOSPHONOOXYPENTANE-2,4-DIONE THIOLASE"/>
    <property type="match status" value="1"/>
</dbReference>
<evidence type="ECO:0000313" key="2">
    <source>
        <dbReference type="Proteomes" id="UP000237968"/>
    </source>
</evidence>
<keyword evidence="2" id="KW-1185">Reference proteome</keyword>
<dbReference type="InterPro" id="IPR041720">
    <property type="entry name" value="FbaB-like"/>
</dbReference>
<organism evidence="1 2">
    <name type="scientific">Enhygromyxa salina</name>
    <dbReference type="NCBI Taxonomy" id="215803"/>
    <lineage>
        <taxon>Bacteria</taxon>
        <taxon>Pseudomonadati</taxon>
        <taxon>Myxococcota</taxon>
        <taxon>Polyangia</taxon>
        <taxon>Nannocystales</taxon>
        <taxon>Nannocystaceae</taxon>
        <taxon>Enhygromyxa</taxon>
    </lineage>
</organism>
<accession>A0A2S9XIL4</accession>
<dbReference type="SUPFAM" id="SSF51569">
    <property type="entry name" value="Aldolase"/>
    <property type="match status" value="1"/>
</dbReference>
<dbReference type="EMBL" id="PVNK01000206">
    <property type="protein sequence ID" value="PRP92719.1"/>
    <property type="molecule type" value="Genomic_DNA"/>
</dbReference>
<proteinExistence type="predicted"/>